<evidence type="ECO:0000259" key="3">
    <source>
        <dbReference type="Pfam" id="PF13205"/>
    </source>
</evidence>
<evidence type="ECO:0000313" key="5">
    <source>
        <dbReference type="Proteomes" id="UP000230304"/>
    </source>
</evidence>
<keyword evidence="1" id="KW-0732">Signal</keyword>
<name>A0A2M7D829_9BACT</name>
<comment type="caution">
    <text evidence="4">The sequence shown here is derived from an EMBL/GenBank/DDBJ whole genome shotgun (WGS) entry which is preliminary data.</text>
</comment>
<dbReference type="Proteomes" id="UP000230304">
    <property type="component" value="Unassembled WGS sequence"/>
</dbReference>
<dbReference type="EMBL" id="PEUA01000033">
    <property type="protein sequence ID" value="PIV42880.1"/>
    <property type="molecule type" value="Genomic_DNA"/>
</dbReference>
<dbReference type="InterPro" id="IPR032812">
    <property type="entry name" value="SbsA_Ig"/>
</dbReference>
<feature type="transmembrane region" description="Helical" evidence="2">
    <location>
        <begin position="12"/>
        <end position="31"/>
    </location>
</feature>
<keyword evidence="2" id="KW-0472">Membrane</keyword>
<dbReference type="AlphaFoldDB" id="A0A2M7D829"/>
<feature type="domain" description="SbsA Ig-like" evidence="3">
    <location>
        <begin position="146"/>
        <end position="238"/>
    </location>
</feature>
<protein>
    <recommendedName>
        <fullName evidence="3">SbsA Ig-like domain-containing protein</fullName>
    </recommendedName>
</protein>
<feature type="non-terminal residue" evidence="4">
    <location>
        <position position="762"/>
    </location>
</feature>
<organism evidence="4 5">
    <name type="scientific">Candidatus Nealsonbacteria bacterium CG02_land_8_20_14_3_00_40_11</name>
    <dbReference type="NCBI Taxonomy" id="1974700"/>
    <lineage>
        <taxon>Bacteria</taxon>
        <taxon>Candidatus Nealsoniibacteriota</taxon>
    </lineage>
</organism>
<evidence type="ECO:0000313" key="4">
    <source>
        <dbReference type="EMBL" id="PIV42880.1"/>
    </source>
</evidence>
<proteinExistence type="predicted"/>
<keyword evidence="2" id="KW-0812">Transmembrane</keyword>
<sequence>MTNKIKKFLKPRNFIFLILLIGMISLGFYFWQRRAPKIPLYTQTYRLVPEKISQSAAIKINLPPSIDKVFAQKNIKFEPEINGKWVSEGKNAFNKIFNFVSAASLTENSNILFFKPDEKLKLSRYYSVELTMLDGGLVKSDFLAVEDPEIVAIFPRENSETPEDTEITIVFNRPMVPLTTLGYLESKDVPVEITPKTEGRFKWISTNNLQFIPKERLIRSSNYKMQMKSGLVSMDGLAVKGKEIEFVTRKLRYLNLTEGQIIYNQPISIYFNQPVDLEKTKKEITLINNNTGKEIPFIAEYKSKQKEEIPEKEEVFGFKSLKKFFAQISSNIGLKIEFPKNIKKENIDESVIQIYPKEDRFGREKLWDFENSYTLKINKAYPLEGDIILDEARTADINVTGIIENISAESERTSYVSSDFFDPQGKLWVTFYEEIDLGKSKITAQKLKDIGYGQKCKEEEKIISEDIECEKVPDKKRIYLVFQSEKIGLAEKLEVNFEKIVNAEGLTLNKEPKRLDIVSYPQFKILRTFPENNSLSASLTELIICSNNPISVPAKEDYEKYFKSNLDYELNNWRNSWKVEEKFPEKFPGEICDLGQFHTTISYGLMPKADYSLELNLEDVFGQKQNLSIKFKTGEMPSFGLNFYYLQRDYNVTTPEKTKLTFATENMEYVRVDICKLSAKDFLSYLLKRPKWYESPEIITNCQERIEDGIELPKKYWIKNYFKFDVKDYFENPIGNYIITFYHPNYKSSFWEGGRQISRPVY</sequence>
<evidence type="ECO:0000256" key="1">
    <source>
        <dbReference type="ARBA" id="ARBA00022729"/>
    </source>
</evidence>
<reference evidence="5" key="1">
    <citation type="submission" date="2017-09" db="EMBL/GenBank/DDBJ databases">
        <title>Depth-based differentiation of microbial function through sediment-hosted aquifers and enrichment of novel symbionts in the deep terrestrial subsurface.</title>
        <authorList>
            <person name="Probst A.J."/>
            <person name="Ladd B."/>
            <person name="Jarett J.K."/>
            <person name="Geller-Mcgrath D.E."/>
            <person name="Sieber C.M.K."/>
            <person name="Emerson J.B."/>
            <person name="Anantharaman K."/>
            <person name="Thomas B.C."/>
            <person name="Malmstrom R."/>
            <person name="Stieglmeier M."/>
            <person name="Klingl A."/>
            <person name="Woyke T."/>
            <person name="Ryan C.M."/>
            <person name="Banfield J.F."/>
        </authorList>
    </citation>
    <scope>NUCLEOTIDE SEQUENCE [LARGE SCALE GENOMIC DNA]</scope>
</reference>
<accession>A0A2M7D829</accession>
<keyword evidence="2" id="KW-1133">Transmembrane helix</keyword>
<evidence type="ECO:0000256" key="2">
    <source>
        <dbReference type="SAM" id="Phobius"/>
    </source>
</evidence>
<gene>
    <name evidence="4" type="ORF">COS26_01455</name>
</gene>
<dbReference type="Gene3D" id="2.60.40.3710">
    <property type="match status" value="1"/>
</dbReference>
<dbReference type="Pfam" id="PF13205">
    <property type="entry name" value="Big_5"/>
    <property type="match status" value="1"/>
</dbReference>